<sequence length="177" mass="19864">MAIDSDGGGRAKKQRVDERAAGRHPHGLTGAIARGWRDLWKTRWPHRASVEVPLGSPDAPRRKLDALARKPRRRLDSFSLVIKNCKLKSWELRAFTDYAAECGVDDLHVEVRRGTLVAAKLHFPTCSPLLARLSLRRVGIISSPVYYKGAKPFRALEVIRLRSVSITEVGFKNMMAL</sequence>
<evidence type="ECO:0000313" key="2">
    <source>
        <dbReference type="EMBL" id="KAF8658642.1"/>
    </source>
</evidence>
<proteinExistence type="predicted"/>
<dbReference type="AlphaFoldDB" id="A0A835A8L4"/>
<evidence type="ECO:0000313" key="3">
    <source>
        <dbReference type="Proteomes" id="UP000636709"/>
    </source>
</evidence>
<dbReference type="OrthoDB" id="672536at2759"/>
<keyword evidence="3" id="KW-1185">Reference proteome</keyword>
<protein>
    <submittedName>
        <fullName evidence="2">Uncharacterized protein</fullName>
    </submittedName>
</protein>
<accession>A0A835A8L4</accession>
<evidence type="ECO:0000256" key="1">
    <source>
        <dbReference type="SAM" id="MobiDB-lite"/>
    </source>
</evidence>
<comment type="caution">
    <text evidence="2">The sequence shown here is derived from an EMBL/GenBank/DDBJ whole genome shotgun (WGS) entry which is preliminary data.</text>
</comment>
<dbReference type="EMBL" id="JACEFO010002479">
    <property type="protein sequence ID" value="KAF8658642.1"/>
    <property type="molecule type" value="Genomic_DNA"/>
</dbReference>
<gene>
    <name evidence="2" type="ORF">HU200_059108</name>
</gene>
<feature type="region of interest" description="Disordered" evidence="1">
    <location>
        <begin position="1"/>
        <end position="28"/>
    </location>
</feature>
<reference evidence="2" key="1">
    <citation type="submission" date="2020-07" db="EMBL/GenBank/DDBJ databases">
        <title>Genome sequence and genetic diversity analysis of an under-domesticated orphan crop, white fonio (Digitaria exilis).</title>
        <authorList>
            <person name="Bennetzen J.L."/>
            <person name="Chen S."/>
            <person name="Ma X."/>
            <person name="Wang X."/>
            <person name="Yssel A.E.J."/>
            <person name="Chaluvadi S.R."/>
            <person name="Johnson M."/>
            <person name="Gangashetty P."/>
            <person name="Hamidou F."/>
            <person name="Sanogo M.D."/>
            <person name="Zwaenepoel A."/>
            <person name="Wallace J."/>
            <person name="Van De Peer Y."/>
            <person name="Van Deynze A."/>
        </authorList>
    </citation>
    <scope>NUCLEOTIDE SEQUENCE</scope>
    <source>
        <tissue evidence="2">Leaves</tissue>
    </source>
</reference>
<organism evidence="2 3">
    <name type="scientific">Digitaria exilis</name>
    <dbReference type="NCBI Taxonomy" id="1010633"/>
    <lineage>
        <taxon>Eukaryota</taxon>
        <taxon>Viridiplantae</taxon>
        <taxon>Streptophyta</taxon>
        <taxon>Embryophyta</taxon>
        <taxon>Tracheophyta</taxon>
        <taxon>Spermatophyta</taxon>
        <taxon>Magnoliopsida</taxon>
        <taxon>Liliopsida</taxon>
        <taxon>Poales</taxon>
        <taxon>Poaceae</taxon>
        <taxon>PACMAD clade</taxon>
        <taxon>Panicoideae</taxon>
        <taxon>Panicodae</taxon>
        <taxon>Paniceae</taxon>
        <taxon>Anthephorinae</taxon>
        <taxon>Digitaria</taxon>
    </lineage>
</organism>
<dbReference type="Proteomes" id="UP000636709">
    <property type="component" value="Unassembled WGS sequence"/>
</dbReference>
<name>A0A835A8L4_9POAL</name>